<dbReference type="Proteomes" id="UP001159364">
    <property type="component" value="Linkage Group LG04"/>
</dbReference>
<feature type="repeat" description="PPR" evidence="2">
    <location>
        <begin position="35"/>
        <end position="69"/>
    </location>
</feature>
<dbReference type="EMBL" id="JAIWQS010000004">
    <property type="protein sequence ID" value="KAJ8767517.1"/>
    <property type="molecule type" value="Genomic_DNA"/>
</dbReference>
<dbReference type="Pfam" id="PF20431">
    <property type="entry name" value="E_motif"/>
    <property type="match status" value="1"/>
</dbReference>
<dbReference type="FunFam" id="1.25.40.10:FF:000090">
    <property type="entry name" value="Pentatricopeptide repeat-containing protein, chloroplastic"/>
    <property type="match status" value="1"/>
</dbReference>
<dbReference type="AlphaFoldDB" id="A0AAV8TKU2"/>
<protein>
    <recommendedName>
        <fullName evidence="5">Pentatricopeptide repeat-containing protein</fullName>
    </recommendedName>
</protein>
<dbReference type="GO" id="GO:0009451">
    <property type="term" value="P:RNA modification"/>
    <property type="evidence" value="ECO:0007669"/>
    <property type="project" value="InterPro"/>
</dbReference>
<dbReference type="PROSITE" id="PS51375">
    <property type="entry name" value="PPR"/>
    <property type="match status" value="4"/>
</dbReference>
<feature type="repeat" description="PPR" evidence="2">
    <location>
        <begin position="400"/>
        <end position="434"/>
    </location>
</feature>
<comment type="caution">
    <text evidence="3">The sequence shown here is derived from an EMBL/GenBank/DDBJ whole genome shotgun (WGS) entry which is preliminary data.</text>
</comment>
<proteinExistence type="predicted"/>
<reference evidence="3 4" key="1">
    <citation type="submission" date="2021-09" db="EMBL/GenBank/DDBJ databases">
        <title>Genomic insights and catalytic innovation underlie evolution of tropane alkaloids biosynthesis.</title>
        <authorList>
            <person name="Wang Y.-J."/>
            <person name="Tian T."/>
            <person name="Huang J.-P."/>
            <person name="Huang S.-X."/>
        </authorList>
    </citation>
    <scope>NUCLEOTIDE SEQUENCE [LARGE SCALE GENOMIC DNA]</scope>
    <source>
        <strain evidence="3">KIB-2018</strain>
        <tissue evidence="3">Leaf</tissue>
    </source>
</reference>
<dbReference type="PANTHER" id="PTHR47926">
    <property type="entry name" value="PENTATRICOPEPTIDE REPEAT-CONTAINING PROTEIN"/>
    <property type="match status" value="1"/>
</dbReference>
<dbReference type="NCBIfam" id="TIGR00756">
    <property type="entry name" value="PPR"/>
    <property type="match status" value="4"/>
</dbReference>
<feature type="repeat" description="PPR" evidence="2">
    <location>
        <begin position="299"/>
        <end position="333"/>
    </location>
</feature>
<organism evidence="3 4">
    <name type="scientific">Erythroxylum novogranatense</name>
    <dbReference type="NCBI Taxonomy" id="1862640"/>
    <lineage>
        <taxon>Eukaryota</taxon>
        <taxon>Viridiplantae</taxon>
        <taxon>Streptophyta</taxon>
        <taxon>Embryophyta</taxon>
        <taxon>Tracheophyta</taxon>
        <taxon>Spermatophyta</taxon>
        <taxon>Magnoliopsida</taxon>
        <taxon>eudicotyledons</taxon>
        <taxon>Gunneridae</taxon>
        <taxon>Pentapetalae</taxon>
        <taxon>rosids</taxon>
        <taxon>fabids</taxon>
        <taxon>Malpighiales</taxon>
        <taxon>Erythroxylaceae</taxon>
        <taxon>Erythroxylum</taxon>
    </lineage>
</organism>
<feature type="repeat" description="PPR" evidence="2">
    <location>
        <begin position="167"/>
        <end position="201"/>
    </location>
</feature>
<keyword evidence="4" id="KW-1185">Reference proteome</keyword>
<dbReference type="InterPro" id="IPR011990">
    <property type="entry name" value="TPR-like_helical_dom_sf"/>
</dbReference>
<sequence>MPSCLFRITSKITSLAKSGCIEHARKLFDELLTKDTIAWNSMLSGYSQLGLHREALLLFYQMRSSSAKPDHFTLTATLSACASSCSLGIGAKVHAFSIVSGYNSSVPVNNSLIHMYGKCLNPFSARKVFDEMDGSNDVSWCSLLFAYTNCGQFDLASEVFEMITRKVGISWNTMISGFGRNGEVLLCFDLYSRMRKSSYEPDQWTYSALINACTESLELFHGLMMHAVVIKSGWISAVETSNSLTSFYAKLGSINDAMKVFEFAEMLSLVSWNAIIDVYMKAGDIHKAYITFQHVPEKNVVSWTSMITGYVRNGYGDEALGFFIGMMRYGLIPDEYSFGAVLHACSSLAVHGHGRMIHGCIIHYGFHAYAYVGNGLVNMYAKCGDLDGSLSAFHDIYEKDLVSFNAMLFGFGLHGKASQAVQLYEDMLAAGKNPDEVTFIGLLVACSHSGLIEKGGALFASMESVHGLSYDVDHIASMIDMLGRSGYLAEAKELVSTFSKAGKYKARFCEVLLGACSAWGEVGMGTYWGEALKVLKPHKEISYVLQSNLYCASGQWKEAEMIRKAMIDEGLKKIPGFSWIEVMNKVAVFAAGDHSHTYMEELCKILYLLQLEMRHT</sequence>
<dbReference type="Pfam" id="PF01535">
    <property type="entry name" value="PPR"/>
    <property type="match status" value="3"/>
</dbReference>
<dbReference type="FunFam" id="1.25.40.10:FF:000441">
    <property type="entry name" value="Pentatricopeptide repeat-containing protein mitochondrial"/>
    <property type="match status" value="1"/>
</dbReference>
<evidence type="ECO:0000256" key="1">
    <source>
        <dbReference type="ARBA" id="ARBA00022737"/>
    </source>
</evidence>
<dbReference type="PANTHER" id="PTHR47926:SF465">
    <property type="entry name" value="PENTATRICOPEPTIDE REPEAT (PPR-LIKE) SUPERFAMILY PROTEIN"/>
    <property type="match status" value="1"/>
</dbReference>
<evidence type="ECO:0000313" key="4">
    <source>
        <dbReference type="Proteomes" id="UP001159364"/>
    </source>
</evidence>
<evidence type="ECO:0000313" key="3">
    <source>
        <dbReference type="EMBL" id="KAJ8767517.1"/>
    </source>
</evidence>
<dbReference type="Pfam" id="PF13041">
    <property type="entry name" value="PPR_2"/>
    <property type="match status" value="4"/>
</dbReference>
<evidence type="ECO:0000256" key="2">
    <source>
        <dbReference type="PROSITE-ProRule" id="PRU00708"/>
    </source>
</evidence>
<dbReference type="InterPro" id="IPR046848">
    <property type="entry name" value="E_motif"/>
</dbReference>
<evidence type="ECO:0008006" key="5">
    <source>
        <dbReference type="Google" id="ProtNLM"/>
    </source>
</evidence>
<dbReference type="Gene3D" id="1.25.40.10">
    <property type="entry name" value="Tetratricopeptide repeat domain"/>
    <property type="match status" value="5"/>
</dbReference>
<gene>
    <name evidence="3" type="ORF">K2173_017586</name>
</gene>
<name>A0AAV8TKU2_9ROSI</name>
<dbReference type="InterPro" id="IPR046960">
    <property type="entry name" value="PPR_At4g14850-like_plant"/>
</dbReference>
<keyword evidence="1" id="KW-0677">Repeat</keyword>
<dbReference type="GO" id="GO:0003723">
    <property type="term" value="F:RNA binding"/>
    <property type="evidence" value="ECO:0007669"/>
    <property type="project" value="InterPro"/>
</dbReference>
<accession>A0AAV8TKU2</accession>
<dbReference type="InterPro" id="IPR002885">
    <property type="entry name" value="PPR_rpt"/>
</dbReference>